<evidence type="ECO:0000256" key="2">
    <source>
        <dbReference type="SAM" id="SignalP"/>
    </source>
</evidence>
<dbReference type="AlphaFoldDB" id="A0A2M8LU94"/>
<dbReference type="Proteomes" id="UP000230407">
    <property type="component" value="Unassembled WGS sequence"/>
</dbReference>
<feature type="region of interest" description="Disordered" evidence="1">
    <location>
        <begin position="23"/>
        <end position="71"/>
    </location>
</feature>
<proteinExistence type="predicted"/>
<evidence type="ECO:0000313" key="4">
    <source>
        <dbReference type="Proteomes" id="UP000230407"/>
    </source>
</evidence>
<feature type="region of interest" description="Disordered" evidence="1">
    <location>
        <begin position="146"/>
        <end position="172"/>
    </location>
</feature>
<protein>
    <recommendedName>
        <fullName evidence="5">Lipoprotein</fullName>
    </recommendedName>
</protein>
<keyword evidence="2" id="KW-0732">Signal</keyword>
<evidence type="ECO:0000313" key="3">
    <source>
        <dbReference type="EMBL" id="PJE95528.1"/>
    </source>
</evidence>
<gene>
    <name evidence="3" type="ORF">CUT44_22430</name>
</gene>
<feature type="chain" id="PRO_5038465264" description="Lipoprotein" evidence="2">
    <location>
        <begin position="26"/>
        <end position="172"/>
    </location>
</feature>
<dbReference type="EMBL" id="PGGW01000064">
    <property type="protein sequence ID" value="PJE95528.1"/>
    <property type="molecule type" value="Genomic_DNA"/>
</dbReference>
<keyword evidence="4" id="KW-1185">Reference proteome</keyword>
<comment type="caution">
    <text evidence="3">The sequence shown here is derived from an EMBL/GenBank/DDBJ whole genome shotgun (WGS) entry which is preliminary data.</text>
</comment>
<feature type="signal peptide" evidence="2">
    <location>
        <begin position="1"/>
        <end position="25"/>
    </location>
</feature>
<accession>A0A2M8LU94</accession>
<sequence length="172" mass="16917">MRTSARCAGAAAVLAAALLAGGCSGGGDSGSGEPERSPTARESTGPTADGGEPTADSGGVNGNWTTTSGSDALVLSVGDGQAALLGRSTCTGPVDTGADPVTFTLTCADGDEERTRGTVESADGRKLEIAWESGTTDTFTRVEIPTELPTGTGDLPSTLPSDLGELGGLPTE</sequence>
<dbReference type="RefSeq" id="WP_100203736.1">
    <property type="nucleotide sequence ID" value="NZ_PGGW01000064.1"/>
</dbReference>
<reference evidence="3 4" key="1">
    <citation type="submission" date="2017-11" db="EMBL/GenBank/DDBJ databases">
        <title>Streptomyces carmine sp. nov., a novel actinomycete isolated from Sophora alopecuroides in Xinjiang, China.</title>
        <authorList>
            <person name="Wang Y."/>
            <person name="Luo X."/>
            <person name="Wan C."/>
            <person name="Zhang L."/>
        </authorList>
    </citation>
    <scope>NUCLEOTIDE SEQUENCE [LARGE SCALE GENOMIC DNA]</scope>
    <source>
        <strain evidence="3 4">TRM SA0054</strain>
    </source>
</reference>
<evidence type="ECO:0008006" key="5">
    <source>
        <dbReference type="Google" id="ProtNLM"/>
    </source>
</evidence>
<name>A0A2M8LU94_9ACTN</name>
<dbReference type="PROSITE" id="PS51257">
    <property type="entry name" value="PROKAR_LIPOPROTEIN"/>
    <property type="match status" value="1"/>
</dbReference>
<organism evidence="3 4">
    <name type="scientific">Streptomyces carminius</name>
    <dbReference type="NCBI Taxonomy" id="2665496"/>
    <lineage>
        <taxon>Bacteria</taxon>
        <taxon>Bacillati</taxon>
        <taxon>Actinomycetota</taxon>
        <taxon>Actinomycetes</taxon>
        <taxon>Kitasatosporales</taxon>
        <taxon>Streptomycetaceae</taxon>
        <taxon>Streptomyces</taxon>
    </lineage>
</organism>
<evidence type="ECO:0000256" key="1">
    <source>
        <dbReference type="SAM" id="MobiDB-lite"/>
    </source>
</evidence>